<dbReference type="eggNOG" id="ENOG50337ZN">
    <property type="taxonomic scope" value="Bacteria"/>
</dbReference>
<evidence type="ECO:0000313" key="3">
    <source>
        <dbReference type="EMBL" id="GAC69202.1"/>
    </source>
</evidence>
<evidence type="ECO:0000256" key="2">
    <source>
        <dbReference type="SAM" id="Phobius"/>
    </source>
</evidence>
<evidence type="ECO:0000256" key="1">
    <source>
        <dbReference type="SAM" id="MobiDB-lite"/>
    </source>
</evidence>
<evidence type="ECO:0000313" key="4">
    <source>
        <dbReference type="Proteomes" id="UP000011666"/>
    </source>
</evidence>
<name>M0QP31_9ACTN</name>
<proteinExistence type="predicted"/>
<dbReference type="Proteomes" id="UP000011666">
    <property type="component" value="Unassembled WGS sequence"/>
</dbReference>
<keyword evidence="2" id="KW-0812">Transmembrane</keyword>
<protein>
    <submittedName>
        <fullName evidence="3">Uncharacterized protein</fullName>
    </submittedName>
</protein>
<dbReference type="AlphaFoldDB" id="M0QP31"/>
<keyword evidence="2" id="KW-0472">Membrane</keyword>
<accession>M0QP31</accession>
<feature type="region of interest" description="Disordered" evidence="1">
    <location>
        <begin position="1"/>
        <end position="87"/>
    </location>
</feature>
<comment type="caution">
    <text evidence="3">The sequence shown here is derived from an EMBL/GenBank/DDBJ whole genome shotgun (WGS) entry which is preliminary data.</text>
</comment>
<dbReference type="RefSeq" id="WP_007622013.1">
    <property type="nucleotide sequence ID" value="NZ_BANX01000022.1"/>
</dbReference>
<dbReference type="STRING" id="1223545.GS4_22_00340"/>
<sequence>MNAPQPPFGQQPPRHPQGYGPPPQAPRGPQFPPAGPPQQWPAGPQFPNQPYPPQQGQGAPQFRGQQPAPHQPPAAPPQQQGGPQGQSAIAVDTKFFPLSWFFFIKPKVAINGQLVPPTGWGRNVYSVPPGQHHVSVHVPYFLPSQVGPADATLVAHPGHITEVEYRAPLWAFSRGSLGPAPQQYNGVGPLVAVLGVTLLFIFILAFLPLIALG</sequence>
<feature type="transmembrane region" description="Helical" evidence="2">
    <location>
        <begin position="190"/>
        <end position="212"/>
    </location>
</feature>
<gene>
    <name evidence="3" type="ORF">GS4_22_00340</name>
</gene>
<dbReference type="EMBL" id="BANX01000022">
    <property type="protein sequence ID" value="GAC69202.1"/>
    <property type="molecule type" value="Genomic_DNA"/>
</dbReference>
<keyword evidence="4" id="KW-1185">Reference proteome</keyword>
<keyword evidence="2" id="KW-1133">Transmembrane helix</keyword>
<reference evidence="3 4" key="1">
    <citation type="submission" date="2013-01" db="EMBL/GenBank/DDBJ databases">
        <title>Whole genome shotgun sequence of Gordonia soli NBRC 108243.</title>
        <authorList>
            <person name="Isaki-Nakamura S."/>
            <person name="Hosoyama A."/>
            <person name="Tsuchikane K."/>
            <person name="Ando Y."/>
            <person name="Baba S."/>
            <person name="Ohji S."/>
            <person name="Hamada M."/>
            <person name="Tamura T."/>
            <person name="Yamazoe A."/>
            <person name="Yamazaki S."/>
            <person name="Fujita N."/>
        </authorList>
    </citation>
    <scope>NUCLEOTIDE SEQUENCE [LARGE SCALE GENOMIC DNA]</scope>
    <source>
        <strain evidence="3 4">NBRC 108243</strain>
    </source>
</reference>
<feature type="compositionally biased region" description="Low complexity" evidence="1">
    <location>
        <begin position="54"/>
        <end position="68"/>
    </location>
</feature>
<feature type="compositionally biased region" description="Pro residues" evidence="1">
    <location>
        <begin position="1"/>
        <end position="39"/>
    </location>
</feature>
<organism evidence="3 4">
    <name type="scientific">Gordonia soli NBRC 108243</name>
    <dbReference type="NCBI Taxonomy" id="1223545"/>
    <lineage>
        <taxon>Bacteria</taxon>
        <taxon>Bacillati</taxon>
        <taxon>Actinomycetota</taxon>
        <taxon>Actinomycetes</taxon>
        <taxon>Mycobacteriales</taxon>
        <taxon>Gordoniaceae</taxon>
        <taxon>Gordonia</taxon>
    </lineage>
</organism>